<dbReference type="Proteomes" id="UP001500466">
    <property type="component" value="Unassembled WGS sequence"/>
</dbReference>
<dbReference type="Pfam" id="PF13204">
    <property type="entry name" value="Apiosidase"/>
    <property type="match status" value="1"/>
</dbReference>
<evidence type="ECO:0000259" key="1">
    <source>
        <dbReference type="Pfam" id="PF13204"/>
    </source>
</evidence>
<dbReference type="EMBL" id="BAABHS010000027">
    <property type="protein sequence ID" value="GAA4983716.1"/>
    <property type="molecule type" value="Genomic_DNA"/>
</dbReference>
<evidence type="ECO:0000313" key="5">
    <source>
        <dbReference type="Proteomes" id="UP001500466"/>
    </source>
</evidence>
<dbReference type="SUPFAM" id="SSF51445">
    <property type="entry name" value="(Trans)glycosidases"/>
    <property type="match status" value="1"/>
</dbReference>
<feature type="domain" description="Apiosidase-like catalytic" evidence="1">
    <location>
        <begin position="207"/>
        <end position="462"/>
    </location>
</feature>
<dbReference type="PANTHER" id="PTHR37836">
    <property type="entry name" value="LMO1036 PROTEIN"/>
    <property type="match status" value="1"/>
</dbReference>
<dbReference type="Pfam" id="PF16586">
    <property type="entry name" value="DUF5060"/>
    <property type="match status" value="1"/>
</dbReference>
<dbReference type="InterPro" id="IPR013783">
    <property type="entry name" value="Ig-like_fold"/>
</dbReference>
<feature type="domain" description="DUF5060" evidence="2">
    <location>
        <begin position="109"/>
        <end position="177"/>
    </location>
</feature>
<dbReference type="InterPro" id="IPR017853">
    <property type="entry name" value="GH"/>
</dbReference>
<dbReference type="InterPro" id="IPR041239">
    <property type="entry name" value="DUF5605"/>
</dbReference>
<name>A0ABP9I092_9ACTN</name>
<evidence type="ECO:0000313" key="4">
    <source>
        <dbReference type="EMBL" id="GAA4983716.1"/>
    </source>
</evidence>
<keyword evidence="5" id="KW-1185">Reference proteome</keyword>
<evidence type="ECO:0000259" key="3">
    <source>
        <dbReference type="Pfam" id="PF18310"/>
    </source>
</evidence>
<dbReference type="InterPro" id="IPR025277">
    <property type="entry name" value="Apiosidase-like_cat_dom"/>
</dbReference>
<proteinExistence type="predicted"/>
<dbReference type="Pfam" id="PF18310">
    <property type="entry name" value="DUF5605"/>
    <property type="match status" value="1"/>
</dbReference>
<comment type="caution">
    <text evidence="4">The sequence shown here is derived from an EMBL/GenBank/DDBJ whole genome shotgun (WGS) entry which is preliminary data.</text>
</comment>
<organism evidence="4 5">
    <name type="scientific">Yinghuangia aomiensis</name>
    <dbReference type="NCBI Taxonomy" id="676205"/>
    <lineage>
        <taxon>Bacteria</taxon>
        <taxon>Bacillati</taxon>
        <taxon>Actinomycetota</taxon>
        <taxon>Actinomycetes</taxon>
        <taxon>Kitasatosporales</taxon>
        <taxon>Streptomycetaceae</taxon>
        <taxon>Yinghuangia</taxon>
    </lineage>
</organism>
<dbReference type="PANTHER" id="PTHR37836:SF2">
    <property type="entry name" value="DUF4038 DOMAIN-CONTAINING PROTEIN"/>
    <property type="match status" value="1"/>
</dbReference>
<sequence>MKFGPSSRLGDALEHPDARRVVEERFPGLADHPAVALIRDKSVEFLVYHQAGDSPDEAAIQEFWAALGAVEMAVRHRGIGVVSVPIPDYESDDVPLGSATAAHPASAPLWSTVEIRIAGPSHGNPFTDVELTADFTLGGPDGGKAVSAGGFYDGDGSWVVRFLPEAVGPWTFTTSSNARSLDAVTGTFDVTDAAEGESGPVRVDGFHFAHADGTRHLPLGTTAYAWIHQPADVRAATLRTLANSPFTKMRMCVFPKAYLHNANEPELYPFAGSREEGFDFTRFNPAFFRHLEDAVIDLGRLGIQADVILFHPYDDWGFVQMGAGADDRYTSYVVRRLSAFANVWWSMANEYDLILSKTEADWERLAALVVANDPVRHLLSIHNGPVVYDQSRAWITHASLQTTNPYEATVHVDEWRRKWGKPVVVDECGYEGNLEYGWGNLSGEELVRRFWEGAVRGGYVGHGETYNRTDDQIWWSKGGHLVGDSPARIAFLRRIVEEAPGGLFEPRPPHPDVVQVGVGDEYLLYYFGFNRPSFRHVNMPSGRSYHIDVIDTWNMTVDRLPGTYAGTVRIDLPGREFIALRLTAVD</sequence>
<dbReference type="RefSeq" id="WP_345679055.1">
    <property type="nucleotide sequence ID" value="NZ_BAABHS010000027.1"/>
</dbReference>
<dbReference type="Gene3D" id="3.20.20.80">
    <property type="entry name" value="Glycosidases"/>
    <property type="match status" value="1"/>
</dbReference>
<protein>
    <submittedName>
        <fullName evidence="4">DUF5605 domain-containing protein</fullName>
    </submittedName>
</protein>
<dbReference type="Gene3D" id="2.60.40.10">
    <property type="entry name" value="Immunoglobulins"/>
    <property type="match status" value="1"/>
</dbReference>
<dbReference type="Gene3D" id="2.60.40.3950">
    <property type="match status" value="1"/>
</dbReference>
<evidence type="ECO:0000259" key="2">
    <source>
        <dbReference type="Pfam" id="PF16586"/>
    </source>
</evidence>
<gene>
    <name evidence="4" type="ORF">GCM10023205_62000</name>
</gene>
<accession>A0ABP9I092</accession>
<feature type="domain" description="DUF5605" evidence="3">
    <location>
        <begin position="512"/>
        <end position="583"/>
    </location>
</feature>
<dbReference type="InterPro" id="IPR032260">
    <property type="entry name" value="DUF5060"/>
</dbReference>
<reference evidence="5" key="1">
    <citation type="journal article" date="2019" name="Int. J. Syst. Evol. Microbiol.">
        <title>The Global Catalogue of Microorganisms (GCM) 10K type strain sequencing project: providing services to taxonomists for standard genome sequencing and annotation.</title>
        <authorList>
            <consortium name="The Broad Institute Genomics Platform"/>
            <consortium name="The Broad Institute Genome Sequencing Center for Infectious Disease"/>
            <person name="Wu L."/>
            <person name="Ma J."/>
        </authorList>
    </citation>
    <scope>NUCLEOTIDE SEQUENCE [LARGE SCALE GENOMIC DNA]</scope>
    <source>
        <strain evidence="5">JCM 17986</strain>
    </source>
</reference>